<reference evidence="1" key="1">
    <citation type="submission" date="2014-09" db="EMBL/GenBank/DDBJ databases">
        <authorList>
            <person name="Magalhaes I.L.F."/>
            <person name="Oliveira U."/>
            <person name="Santos F.R."/>
            <person name="Vidigal T.H.D.A."/>
            <person name="Brescovit A.D."/>
            <person name="Santos A.J."/>
        </authorList>
    </citation>
    <scope>NUCLEOTIDE SEQUENCE</scope>
    <source>
        <tissue evidence="1">Shoot tissue taken approximately 20 cm above the soil surface</tissue>
    </source>
</reference>
<accession>A0A0A9EDP9</accession>
<organism evidence="1">
    <name type="scientific">Arundo donax</name>
    <name type="common">Giant reed</name>
    <name type="synonym">Donax arundinaceus</name>
    <dbReference type="NCBI Taxonomy" id="35708"/>
    <lineage>
        <taxon>Eukaryota</taxon>
        <taxon>Viridiplantae</taxon>
        <taxon>Streptophyta</taxon>
        <taxon>Embryophyta</taxon>
        <taxon>Tracheophyta</taxon>
        <taxon>Spermatophyta</taxon>
        <taxon>Magnoliopsida</taxon>
        <taxon>Liliopsida</taxon>
        <taxon>Poales</taxon>
        <taxon>Poaceae</taxon>
        <taxon>PACMAD clade</taxon>
        <taxon>Arundinoideae</taxon>
        <taxon>Arundineae</taxon>
        <taxon>Arundo</taxon>
    </lineage>
</organism>
<dbReference type="EMBL" id="GBRH01200787">
    <property type="protein sequence ID" value="JAD97108.1"/>
    <property type="molecule type" value="Transcribed_RNA"/>
</dbReference>
<name>A0A0A9EDP9_ARUDO</name>
<dbReference type="AlphaFoldDB" id="A0A0A9EDP9"/>
<proteinExistence type="predicted"/>
<reference evidence="1" key="2">
    <citation type="journal article" date="2015" name="Data Brief">
        <title>Shoot transcriptome of the giant reed, Arundo donax.</title>
        <authorList>
            <person name="Barrero R.A."/>
            <person name="Guerrero F.D."/>
            <person name="Moolhuijzen P."/>
            <person name="Goolsby J.A."/>
            <person name="Tidwell J."/>
            <person name="Bellgard S.E."/>
            <person name="Bellgard M.I."/>
        </authorList>
    </citation>
    <scope>NUCLEOTIDE SEQUENCE</scope>
    <source>
        <tissue evidence="1">Shoot tissue taken approximately 20 cm above the soil surface</tissue>
    </source>
</reference>
<protein>
    <submittedName>
        <fullName evidence="1">Uncharacterized protein</fullName>
    </submittedName>
</protein>
<evidence type="ECO:0000313" key="1">
    <source>
        <dbReference type="EMBL" id="JAD97108.1"/>
    </source>
</evidence>
<sequence length="57" mass="6697">MSLQSWASSYYLFHQKRRDDTFRIKDIICRPHISFTSLHVDLPAKITVACLSFLLLL</sequence>